<evidence type="ECO:0000256" key="1">
    <source>
        <dbReference type="SAM" id="MobiDB-lite"/>
    </source>
</evidence>
<proteinExistence type="predicted"/>
<dbReference type="OrthoDB" id="5325022at2759"/>
<organism evidence="3 4">
    <name type="scientific">Hymenoscyphus fraxineus</name>
    <dbReference type="NCBI Taxonomy" id="746836"/>
    <lineage>
        <taxon>Eukaryota</taxon>
        <taxon>Fungi</taxon>
        <taxon>Dikarya</taxon>
        <taxon>Ascomycota</taxon>
        <taxon>Pezizomycotina</taxon>
        <taxon>Leotiomycetes</taxon>
        <taxon>Helotiales</taxon>
        <taxon>Helotiaceae</taxon>
        <taxon>Hymenoscyphus</taxon>
    </lineage>
</organism>
<name>A0A9N9PTR1_9HELO</name>
<dbReference type="Proteomes" id="UP000696280">
    <property type="component" value="Unassembled WGS sequence"/>
</dbReference>
<dbReference type="PANTHER" id="PTHR37451:SF4">
    <property type="entry name" value="MARVEL DOMAIN-CONTAINING PROTEIN"/>
    <property type="match status" value="1"/>
</dbReference>
<evidence type="ECO:0000313" key="4">
    <source>
        <dbReference type="Proteomes" id="UP000696280"/>
    </source>
</evidence>
<keyword evidence="4" id="KW-1185">Reference proteome</keyword>
<feature type="transmembrane region" description="Helical" evidence="2">
    <location>
        <begin position="44"/>
        <end position="64"/>
    </location>
</feature>
<feature type="transmembrane region" description="Helical" evidence="2">
    <location>
        <begin position="136"/>
        <end position="159"/>
    </location>
</feature>
<evidence type="ECO:0000256" key="2">
    <source>
        <dbReference type="SAM" id="Phobius"/>
    </source>
</evidence>
<reference evidence="3" key="1">
    <citation type="submission" date="2021-07" db="EMBL/GenBank/DDBJ databases">
        <authorList>
            <person name="Durling M."/>
        </authorList>
    </citation>
    <scope>NUCLEOTIDE SEQUENCE</scope>
</reference>
<feature type="region of interest" description="Disordered" evidence="1">
    <location>
        <begin position="165"/>
        <end position="187"/>
    </location>
</feature>
<keyword evidence="2" id="KW-0472">Membrane</keyword>
<feature type="transmembrane region" description="Helical" evidence="2">
    <location>
        <begin position="12"/>
        <end position="32"/>
    </location>
</feature>
<evidence type="ECO:0000313" key="3">
    <source>
        <dbReference type="EMBL" id="CAG8959421.1"/>
    </source>
</evidence>
<keyword evidence="2" id="KW-1133">Transmembrane helix</keyword>
<evidence type="ECO:0008006" key="5">
    <source>
        <dbReference type="Google" id="ProtNLM"/>
    </source>
</evidence>
<protein>
    <recommendedName>
        <fullName evidence="5">MARVEL domain-containing protein</fullName>
    </recommendedName>
</protein>
<dbReference type="EMBL" id="CAJVRL010000092">
    <property type="protein sequence ID" value="CAG8959421.1"/>
    <property type="molecule type" value="Genomic_DNA"/>
</dbReference>
<keyword evidence="2" id="KW-0812">Transmembrane</keyword>
<dbReference type="PANTHER" id="PTHR37451">
    <property type="entry name" value="MARVEL DOMAIN"/>
    <property type="match status" value="1"/>
</dbReference>
<gene>
    <name evidence="3" type="ORF">HYFRA_00001319</name>
</gene>
<comment type="caution">
    <text evidence="3">The sequence shown here is derived from an EMBL/GenBank/DDBJ whole genome shotgun (WGS) entry which is preliminary data.</text>
</comment>
<dbReference type="AlphaFoldDB" id="A0A9N9PTR1"/>
<accession>A0A9N9PTR1</accession>
<feature type="region of interest" description="Disordered" evidence="1">
    <location>
        <begin position="209"/>
        <end position="229"/>
    </location>
</feature>
<feature type="transmembrane region" description="Helical" evidence="2">
    <location>
        <begin position="76"/>
        <end position="97"/>
    </location>
</feature>
<sequence length="229" mass="24555">MSSHILPLPILVTIFRGIQLLIGIIILGLSAWGLSGLSFDGASLSLFTAIITLIIGVYNIVSFYSVKAAYNYWASLALDILAIVFWITSMGLMASFVSSFSTYSGYSGCYYGYCYKRDLHPRTIYATDSWLAAMKAVAGLAGLEVILFTTTLVFTGIFLHKHRAAGGHSMPSKASTTTTGNGGTGVTGATIPPQYQERKDIEMEAGAPPQQYPVYTAPTPTAPAQQVTQ</sequence>